<proteinExistence type="inferred from homology"/>
<dbReference type="Gene3D" id="1.10.132.110">
    <property type="entry name" value="Serum amyloid A protein"/>
    <property type="match status" value="1"/>
</dbReference>
<evidence type="ECO:0000256" key="1">
    <source>
        <dbReference type="RuleBase" id="RU000539"/>
    </source>
</evidence>
<sequence length="105" mass="11703">MKLVVAALVLVLGTGAHAQCYRFPGKSFQGAADMWYAYSDNWRNSDKYIHACRNYDTAQRCPGGRRAAEVISDGREWIQNDDTRPKDLLNSVASTKKTSKLGTFA</sequence>
<keyword evidence="4" id="KW-1185">Reference proteome</keyword>
<dbReference type="Ensembl" id="ENSEEET00000060810.1">
    <property type="protein sequence ID" value="ENSEEEP00000063394.1"/>
    <property type="gene ID" value="ENSEEEG00000001235.2"/>
</dbReference>
<reference evidence="3" key="3">
    <citation type="submission" date="2025-09" db="UniProtKB">
        <authorList>
            <consortium name="Ensembl"/>
        </authorList>
    </citation>
    <scope>IDENTIFICATION</scope>
</reference>
<reference evidence="3" key="2">
    <citation type="submission" date="2025-08" db="UniProtKB">
        <authorList>
            <consortium name="Ensembl"/>
        </authorList>
    </citation>
    <scope>IDENTIFICATION</scope>
</reference>
<reference evidence="3 4" key="1">
    <citation type="submission" date="2020-05" db="EMBL/GenBank/DDBJ databases">
        <title>Electrophorus electricus (electric eel) genome, fEleEle1, primary haplotype.</title>
        <authorList>
            <person name="Myers G."/>
            <person name="Meyer A."/>
            <person name="Fedrigo O."/>
            <person name="Formenti G."/>
            <person name="Rhie A."/>
            <person name="Tracey A."/>
            <person name="Sims Y."/>
            <person name="Jarvis E.D."/>
        </authorList>
    </citation>
    <scope>NUCLEOTIDE SEQUENCE [LARGE SCALE GENOMIC DNA]</scope>
</reference>
<dbReference type="SMART" id="SM00197">
    <property type="entry name" value="SAA"/>
    <property type="match status" value="1"/>
</dbReference>
<dbReference type="GO" id="GO:0006953">
    <property type="term" value="P:acute-phase response"/>
    <property type="evidence" value="ECO:0007669"/>
    <property type="project" value="UniProtKB-UniRule"/>
</dbReference>
<dbReference type="Proteomes" id="UP000314983">
    <property type="component" value="Chromosome 1"/>
</dbReference>
<name>A0AAY5F360_ELEEL</name>
<accession>A0AAY5F360</accession>
<dbReference type="InterPro" id="IPR000096">
    <property type="entry name" value="Serum_amyloid_A"/>
</dbReference>
<comment type="similarity">
    <text evidence="1">Belongs to the SAA family.</text>
</comment>
<dbReference type="GeneTree" id="ENSGT00390000004737"/>
<dbReference type="GO" id="GO:0034364">
    <property type="term" value="C:high-density lipoprotein particle"/>
    <property type="evidence" value="ECO:0007669"/>
    <property type="project" value="UniProtKB-UniRule"/>
</dbReference>
<feature type="chain" id="PRO_5044295727" description="Serum amyloid A protein" evidence="2">
    <location>
        <begin position="19"/>
        <end position="105"/>
    </location>
</feature>
<comment type="function">
    <text evidence="1">Major acute phase reactant. Apolipoprotein of the HDL complex.</text>
</comment>
<dbReference type="AlphaFoldDB" id="A0AAY5F360"/>
<dbReference type="PRINTS" id="PR00306">
    <property type="entry name" value="SERUMAMYLOID"/>
</dbReference>
<keyword evidence="1" id="KW-0011">Acute phase</keyword>
<organism evidence="3 4">
    <name type="scientific">Electrophorus electricus</name>
    <name type="common">Electric eel</name>
    <name type="synonym">Gymnotus electricus</name>
    <dbReference type="NCBI Taxonomy" id="8005"/>
    <lineage>
        <taxon>Eukaryota</taxon>
        <taxon>Metazoa</taxon>
        <taxon>Chordata</taxon>
        <taxon>Craniata</taxon>
        <taxon>Vertebrata</taxon>
        <taxon>Euteleostomi</taxon>
        <taxon>Actinopterygii</taxon>
        <taxon>Neopterygii</taxon>
        <taxon>Teleostei</taxon>
        <taxon>Ostariophysi</taxon>
        <taxon>Gymnotiformes</taxon>
        <taxon>Gymnotoidei</taxon>
        <taxon>Gymnotidae</taxon>
        <taxon>Electrophorus</taxon>
    </lineage>
</organism>
<feature type="signal peptide" evidence="2">
    <location>
        <begin position="1"/>
        <end position="18"/>
    </location>
</feature>
<keyword evidence="2" id="KW-0732">Signal</keyword>
<evidence type="ECO:0000313" key="3">
    <source>
        <dbReference type="Ensembl" id="ENSEEEP00000063394.1"/>
    </source>
</evidence>
<keyword evidence="1" id="KW-0345">HDL</keyword>
<evidence type="ECO:0000256" key="2">
    <source>
        <dbReference type="SAM" id="SignalP"/>
    </source>
</evidence>
<protein>
    <recommendedName>
        <fullName evidence="1">Serum amyloid A protein</fullName>
    </recommendedName>
</protein>
<dbReference type="Pfam" id="PF00277">
    <property type="entry name" value="SAA"/>
    <property type="match status" value="1"/>
</dbReference>
<evidence type="ECO:0000313" key="4">
    <source>
        <dbReference type="Proteomes" id="UP000314983"/>
    </source>
</evidence>